<dbReference type="EMBL" id="JACNQW010000009">
    <property type="protein sequence ID" value="MBC5046837.1"/>
    <property type="molecule type" value="Genomic_DNA"/>
</dbReference>
<protein>
    <submittedName>
        <fullName evidence="1">Uncharacterized protein</fullName>
    </submittedName>
</protein>
<comment type="caution">
    <text evidence="1">The sequence shown here is derived from an EMBL/GenBank/DDBJ whole genome shotgun (WGS) entry which is preliminary data.</text>
</comment>
<dbReference type="RefSeq" id="WP_064190034.1">
    <property type="nucleotide sequence ID" value="NZ_CABWVB010000013.1"/>
</dbReference>
<accession>A0A8G2AHD2</accession>
<reference evidence="1" key="1">
    <citation type="submission" date="2020-08" db="EMBL/GenBank/DDBJ databases">
        <title>Genomic evolution and epidemiology of Klebsiella pneumoniae from a major hospital in Beijing, China, over a fifteen-year period: dissemination of known and novel high-risk clones.</title>
        <authorList>
            <person name="Palmieri M."/>
        </authorList>
    </citation>
    <scope>NUCLEOTIDE SEQUENCE</scope>
    <source>
        <strain evidence="1">K7050</strain>
    </source>
</reference>
<proteinExistence type="predicted"/>
<organism evidence="1 2">
    <name type="scientific">Klebsiella quasipneumoniae</name>
    <dbReference type="NCBI Taxonomy" id="1463165"/>
    <lineage>
        <taxon>Bacteria</taxon>
        <taxon>Pseudomonadati</taxon>
        <taxon>Pseudomonadota</taxon>
        <taxon>Gammaproteobacteria</taxon>
        <taxon>Enterobacterales</taxon>
        <taxon>Enterobacteriaceae</taxon>
        <taxon>Klebsiella/Raoultella group</taxon>
        <taxon>Klebsiella</taxon>
        <taxon>Klebsiella pneumoniae complex</taxon>
    </lineage>
</organism>
<evidence type="ECO:0000313" key="1">
    <source>
        <dbReference type="EMBL" id="MBC5046837.1"/>
    </source>
</evidence>
<dbReference type="Proteomes" id="UP000646540">
    <property type="component" value="Unassembled WGS sequence"/>
</dbReference>
<gene>
    <name evidence="1" type="ORF">H8L09_15865</name>
</gene>
<dbReference type="AlphaFoldDB" id="A0A8G2AHD2"/>
<sequence length="133" mass="14463">MDSLKDPILIFIYIVMTLAYIVTFRRVFSLLKTQGWSLAEALSEPSPPPDPAAPAAPAIVPPVPFASSSRLIAFVGMVIIAIIFVGTGYYVIYALFNDASNISRNLKSVSHFLMFGGTLFAPYVFNKISSIGK</sequence>
<name>A0A8G2AHD2_9ENTR</name>
<evidence type="ECO:0000313" key="2">
    <source>
        <dbReference type="Proteomes" id="UP000646540"/>
    </source>
</evidence>